<dbReference type="GO" id="GO:0071555">
    <property type="term" value="P:cell wall organization"/>
    <property type="evidence" value="ECO:0007669"/>
    <property type="project" value="UniProtKB-KW"/>
</dbReference>
<dbReference type="InterPro" id="IPR038009">
    <property type="entry name" value="GlmU_C_LbH"/>
</dbReference>
<feature type="binding site" evidence="20">
    <location>
        <position position="140"/>
    </location>
    <ligand>
        <name>UDP-N-acetyl-alpha-D-glucosamine</name>
        <dbReference type="ChEBI" id="CHEBI:57705"/>
    </ligand>
</feature>
<dbReference type="Gene3D" id="2.160.10.10">
    <property type="entry name" value="Hexapeptide repeat proteins"/>
    <property type="match status" value="1"/>
</dbReference>
<evidence type="ECO:0000256" key="15">
    <source>
        <dbReference type="ARBA" id="ARBA00023315"/>
    </source>
</evidence>
<evidence type="ECO:0000256" key="10">
    <source>
        <dbReference type="ARBA" id="ARBA00022737"/>
    </source>
</evidence>
<evidence type="ECO:0000256" key="18">
    <source>
        <dbReference type="ARBA" id="ARBA00048493"/>
    </source>
</evidence>
<comment type="catalytic activity">
    <reaction evidence="17 20">
        <text>alpha-D-glucosamine 1-phosphate + acetyl-CoA = N-acetyl-alpha-D-glucosamine 1-phosphate + CoA + H(+)</text>
        <dbReference type="Rhea" id="RHEA:13725"/>
        <dbReference type="ChEBI" id="CHEBI:15378"/>
        <dbReference type="ChEBI" id="CHEBI:57287"/>
        <dbReference type="ChEBI" id="CHEBI:57288"/>
        <dbReference type="ChEBI" id="CHEBI:57776"/>
        <dbReference type="ChEBI" id="CHEBI:58516"/>
        <dbReference type="EC" id="2.3.1.157"/>
    </reaction>
</comment>
<dbReference type="AlphaFoldDB" id="A0A1H8DHG2"/>
<comment type="catalytic activity">
    <reaction evidence="18 20">
        <text>N-acetyl-alpha-D-glucosamine 1-phosphate + UTP + H(+) = UDP-N-acetyl-alpha-D-glucosamine + diphosphate</text>
        <dbReference type="Rhea" id="RHEA:13509"/>
        <dbReference type="ChEBI" id="CHEBI:15378"/>
        <dbReference type="ChEBI" id="CHEBI:33019"/>
        <dbReference type="ChEBI" id="CHEBI:46398"/>
        <dbReference type="ChEBI" id="CHEBI:57705"/>
        <dbReference type="ChEBI" id="CHEBI:57776"/>
        <dbReference type="EC" id="2.7.7.23"/>
    </reaction>
</comment>
<evidence type="ECO:0000256" key="8">
    <source>
        <dbReference type="ARBA" id="ARBA00022695"/>
    </source>
</evidence>
<dbReference type="Gene3D" id="3.90.550.10">
    <property type="entry name" value="Spore Coat Polysaccharide Biosynthesis Protein SpsA, Chain A"/>
    <property type="match status" value="1"/>
</dbReference>
<dbReference type="InterPro" id="IPR005882">
    <property type="entry name" value="Bifunctional_GlmU"/>
</dbReference>
<feature type="active site" description="Proton acceptor" evidence="20">
    <location>
        <position position="364"/>
    </location>
</feature>
<dbReference type="GO" id="GO:0005737">
    <property type="term" value="C:cytoplasm"/>
    <property type="evidence" value="ECO:0007669"/>
    <property type="project" value="UniProtKB-SubCell"/>
</dbReference>
<keyword evidence="14 20" id="KW-0511">Multifunctional enzyme</keyword>
<feature type="domain" description="Nucleotidyl transferase" evidence="21">
    <location>
        <begin position="6"/>
        <end position="216"/>
    </location>
</feature>
<dbReference type="CDD" id="cd03353">
    <property type="entry name" value="LbH_GlmU_C"/>
    <property type="match status" value="1"/>
</dbReference>
<dbReference type="PROSITE" id="PS00101">
    <property type="entry name" value="HEXAPEP_TRANSFERASES"/>
    <property type="match status" value="1"/>
</dbReference>
<evidence type="ECO:0000256" key="2">
    <source>
        <dbReference type="ARBA" id="ARBA00005166"/>
    </source>
</evidence>
<comment type="pathway">
    <text evidence="3 20">Nucleotide-sugar biosynthesis; UDP-N-acetyl-alpha-D-glucosamine biosynthesis; UDP-N-acetyl-alpha-D-glucosamine from N-acetyl-alpha-D-glucosamine 1-phosphate: step 1/1.</text>
</comment>
<sequence>MQKICAVVLCAGDGKRMKSQKPKVLCEVLFKPMVNWIEDALKEAGIEELCLVCSDKSDEVQKAVSSAEIAIQFERRGTGHAVMQAKEFLLRHKGEDCIVLCGDAPFMSAEVIAGSYQHHKNGGYVMTVITAELQNPFGYGRIVRDAENGCVSSIVEQADTDSATAPIREVNSGGYWFNVDFLMQAMESFTTNNKQGEYYLTDSVSYAAKKGLPIGGYKAKDPDVILGANDRAGLLRLNEIARMKNISKALADGVEILLTDGVIIANGVQIGADTRILPGTILRGNVTIGTGCTIGPNTVIENCTIGDNTVINASQLFDSQVGSGVRVGPFSYVRPNCKIEDHAKIGDFVELKNSTIGKKTSIAHLSYIGDTDLGQNCNMGGGIITCNYDGKHKYRTTVEDNAFIGCNTNLVAPVTVEEGAYVAAGSTITENVPKKALSIARARQVNKENWQGIK</sequence>
<keyword evidence="12 20" id="KW-0133">Cell shape</keyword>
<feature type="region of interest" description="Linker" evidence="20">
    <location>
        <begin position="232"/>
        <end position="252"/>
    </location>
</feature>
<dbReference type="NCBIfam" id="TIGR01173">
    <property type="entry name" value="glmU"/>
    <property type="match status" value="1"/>
</dbReference>
<feature type="region of interest" description="N-acetyltransferase" evidence="20">
    <location>
        <begin position="253"/>
        <end position="454"/>
    </location>
</feature>
<protein>
    <recommendedName>
        <fullName evidence="20">Bifunctional protein GlmU</fullName>
    </recommendedName>
    <domain>
        <recommendedName>
            <fullName evidence="20">UDP-N-acetylglucosamine pyrophosphorylase</fullName>
            <ecNumber evidence="20">2.7.7.23</ecNumber>
        </recommendedName>
        <alternativeName>
            <fullName evidence="20">N-acetylglucosamine-1-phosphate uridyltransferase</fullName>
        </alternativeName>
    </domain>
    <domain>
        <recommendedName>
            <fullName evidence="20">Glucosamine-1-phosphate N-acetyltransferase</fullName>
            <ecNumber evidence="20">2.3.1.157</ecNumber>
        </recommendedName>
    </domain>
</protein>
<comment type="pathway">
    <text evidence="20">Bacterial outer membrane biogenesis; LPS lipid A biosynthesis.</text>
</comment>
<keyword evidence="8 20" id="KW-0548">Nucleotidyltransferase</keyword>
<evidence type="ECO:0000256" key="6">
    <source>
        <dbReference type="ARBA" id="ARBA00022490"/>
    </source>
</evidence>
<feature type="binding site" evidence="20">
    <location>
        <begin position="387"/>
        <end position="388"/>
    </location>
    <ligand>
        <name>acetyl-CoA</name>
        <dbReference type="ChEBI" id="CHEBI:57288"/>
    </ligand>
</feature>
<dbReference type="CDD" id="cd02540">
    <property type="entry name" value="GT2_GlmU_N_bac"/>
    <property type="match status" value="1"/>
</dbReference>
<dbReference type="PANTHER" id="PTHR43584">
    <property type="entry name" value="NUCLEOTIDYL TRANSFERASE"/>
    <property type="match status" value="1"/>
</dbReference>
<dbReference type="InterPro" id="IPR011004">
    <property type="entry name" value="Trimer_LpxA-like_sf"/>
</dbReference>
<keyword evidence="13 20" id="KW-0573">Peptidoglycan synthesis</keyword>
<dbReference type="GO" id="GO:0006048">
    <property type="term" value="P:UDP-N-acetylglucosamine biosynthetic process"/>
    <property type="evidence" value="ECO:0007669"/>
    <property type="project" value="UniProtKB-UniPathway"/>
</dbReference>
<comment type="caution">
    <text evidence="20">Lacks conserved residue(s) required for the propagation of feature annotation.</text>
</comment>
<gene>
    <name evidence="20" type="primary">glmU</name>
    <name evidence="22" type="ORF">SAMN05216180_2609</name>
</gene>
<comment type="similarity">
    <text evidence="5 20">In the N-terminal section; belongs to the N-acetylglucosamine-1-phosphate uridyltransferase family.</text>
</comment>
<dbReference type="GO" id="GO:0000287">
    <property type="term" value="F:magnesium ion binding"/>
    <property type="evidence" value="ECO:0007669"/>
    <property type="project" value="UniProtKB-UniRule"/>
</dbReference>
<evidence type="ECO:0000256" key="13">
    <source>
        <dbReference type="ARBA" id="ARBA00022984"/>
    </source>
</evidence>
<dbReference type="Proteomes" id="UP000199158">
    <property type="component" value="Unassembled WGS sequence"/>
</dbReference>
<dbReference type="SUPFAM" id="SSF53448">
    <property type="entry name" value="Nucleotide-diphospho-sugar transferases"/>
    <property type="match status" value="1"/>
</dbReference>
<evidence type="ECO:0000256" key="16">
    <source>
        <dbReference type="ARBA" id="ARBA00023316"/>
    </source>
</evidence>
<feature type="binding site" evidence="20">
    <location>
        <position position="378"/>
    </location>
    <ligand>
        <name>UDP-N-acetyl-alpha-D-glucosamine</name>
        <dbReference type="ChEBI" id="CHEBI:57705"/>
    </ligand>
</feature>
<keyword evidence="7 20" id="KW-0808">Transferase</keyword>
<dbReference type="RefSeq" id="WP_092755882.1">
    <property type="nucleotide sequence ID" value="NZ_FOCG01000003.1"/>
</dbReference>
<dbReference type="GO" id="GO:0008360">
    <property type="term" value="P:regulation of cell shape"/>
    <property type="evidence" value="ECO:0007669"/>
    <property type="project" value="UniProtKB-KW"/>
</dbReference>
<keyword evidence="23" id="KW-1185">Reference proteome</keyword>
<dbReference type="UniPathway" id="UPA00113">
    <property type="reaction ID" value="UER00532"/>
</dbReference>
<comment type="subunit">
    <text evidence="20">Homotrimer.</text>
</comment>
<feature type="binding site" evidence="20">
    <location>
        <position position="156"/>
    </location>
    <ligand>
        <name>UDP-N-acetyl-alpha-D-glucosamine</name>
        <dbReference type="ChEBI" id="CHEBI:57705"/>
    </ligand>
</feature>
<keyword evidence="11 20" id="KW-0460">Magnesium</keyword>
<feature type="binding site" evidence="20">
    <location>
        <position position="367"/>
    </location>
    <ligand>
        <name>UDP-N-acetyl-alpha-D-glucosamine</name>
        <dbReference type="ChEBI" id="CHEBI:57705"/>
    </ligand>
</feature>
<feature type="binding site" evidence="20">
    <location>
        <position position="441"/>
    </location>
    <ligand>
        <name>acetyl-CoA</name>
        <dbReference type="ChEBI" id="CHEBI:57288"/>
    </ligand>
</feature>
<evidence type="ECO:0000256" key="9">
    <source>
        <dbReference type="ARBA" id="ARBA00022723"/>
    </source>
</evidence>
<keyword evidence="15 20" id="KW-0012">Acyltransferase</keyword>
<dbReference type="GO" id="GO:0009245">
    <property type="term" value="P:lipid A biosynthetic process"/>
    <property type="evidence" value="ECO:0007669"/>
    <property type="project" value="UniProtKB-UniRule"/>
</dbReference>
<evidence type="ECO:0000256" key="1">
    <source>
        <dbReference type="ARBA" id="ARBA00004496"/>
    </source>
</evidence>
<feature type="binding site" evidence="20">
    <location>
        <position position="352"/>
    </location>
    <ligand>
        <name>UDP-N-acetyl-alpha-D-glucosamine</name>
        <dbReference type="ChEBI" id="CHEBI:57705"/>
    </ligand>
</feature>
<evidence type="ECO:0000259" key="21">
    <source>
        <dbReference type="Pfam" id="PF00483"/>
    </source>
</evidence>
<feature type="binding site" evidence="20">
    <location>
        <position position="229"/>
    </location>
    <ligand>
        <name>Mg(2+)</name>
        <dbReference type="ChEBI" id="CHEBI:18420"/>
    </ligand>
</feature>
<dbReference type="GO" id="GO:0000902">
    <property type="term" value="P:cell morphogenesis"/>
    <property type="evidence" value="ECO:0007669"/>
    <property type="project" value="UniProtKB-UniRule"/>
</dbReference>
<comment type="subcellular location">
    <subcellularLocation>
        <location evidence="1 20">Cytoplasm</location>
    </subcellularLocation>
</comment>
<comment type="function">
    <text evidence="19 20">Catalyzes the last two sequential reactions in the de novo biosynthetic pathway for UDP-N-acetylglucosamine (UDP-GlcNAc). The C-terminal domain catalyzes the transfer of acetyl group from acetyl coenzyme A to glucosamine-1-phosphate (GlcN-1-P) to produce N-acetylglucosamine-1-phosphate (GlcNAc-1-P), which is converted into UDP-GlcNAc by the transfer of uridine 5-monophosphate (from uridine 5-triphosphate), a reaction catalyzed by the N-terminal domain.</text>
</comment>
<feature type="binding site" evidence="20">
    <location>
        <position position="171"/>
    </location>
    <ligand>
        <name>UDP-N-acetyl-alpha-D-glucosamine</name>
        <dbReference type="ChEBI" id="CHEBI:57705"/>
    </ligand>
</feature>
<feature type="binding site" evidence="20">
    <location>
        <position position="424"/>
    </location>
    <ligand>
        <name>acetyl-CoA</name>
        <dbReference type="ChEBI" id="CHEBI:57288"/>
    </ligand>
</feature>
<proteinExistence type="inferred from homology"/>
<feature type="region of interest" description="Pyrophosphorylase" evidence="20">
    <location>
        <begin position="1"/>
        <end position="231"/>
    </location>
</feature>
<dbReference type="PANTHER" id="PTHR43584:SF3">
    <property type="entry name" value="BIFUNCTIONAL PROTEIN GLMU"/>
    <property type="match status" value="1"/>
</dbReference>
<keyword evidence="16 20" id="KW-0961">Cell wall biogenesis/degradation</keyword>
<reference evidence="22 23" key="1">
    <citation type="submission" date="2016-10" db="EMBL/GenBank/DDBJ databases">
        <authorList>
            <person name="de Groot N.N."/>
        </authorList>
    </citation>
    <scope>NUCLEOTIDE SEQUENCE [LARGE SCALE GENOMIC DNA]</scope>
    <source>
        <strain evidence="22 23">CGMCC 1.5070</strain>
    </source>
</reference>
<evidence type="ECO:0000256" key="12">
    <source>
        <dbReference type="ARBA" id="ARBA00022960"/>
    </source>
</evidence>
<evidence type="ECO:0000256" key="14">
    <source>
        <dbReference type="ARBA" id="ARBA00023268"/>
    </source>
</evidence>
<dbReference type="GO" id="GO:0019134">
    <property type="term" value="F:glucosamine-1-phosphate N-acetyltransferase activity"/>
    <property type="evidence" value="ECO:0007669"/>
    <property type="project" value="UniProtKB-UniRule"/>
</dbReference>
<dbReference type="InterPro" id="IPR005835">
    <property type="entry name" value="NTP_transferase_dom"/>
</dbReference>
<dbReference type="EC" id="2.7.7.23" evidence="20"/>
<dbReference type="OrthoDB" id="9775031at2"/>
<dbReference type="UniPathway" id="UPA00973"/>
<comment type="similarity">
    <text evidence="4 20">In the C-terminal section; belongs to the transferase hexapeptide repeat family.</text>
</comment>
<feature type="binding site" evidence="20">
    <location>
        <position position="334"/>
    </location>
    <ligand>
        <name>UDP-N-acetyl-alpha-D-glucosamine</name>
        <dbReference type="ChEBI" id="CHEBI:57705"/>
    </ligand>
</feature>
<dbReference type="InterPro" id="IPR050065">
    <property type="entry name" value="GlmU-like"/>
</dbReference>
<dbReference type="SUPFAM" id="SSF51161">
    <property type="entry name" value="Trimeric LpxA-like enzymes"/>
    <property type="match status" value="1"/>
</dbReference>
<dbReference type="Pfam" id="PF00132">
    <property type="entry name" value="Hexapep"/>
    <property type="match status" value="3"/>
</dbReference>
<dbReference type="InterPro" id="IPR029044">
    <property type="entry name" value="Nucleotide-diphossugar_trans"/>
</dbReference>
<feature type="binding site" evidence="20">
    <location>
        <position position="72"/>
    </location>
    <ligand>
        <name>UDP-N-acetyl-alpha-D-glucosamine</name>
        <dbReference type="ChEBI" id="CHEBI:57705"/>
    </ligand>
</feature>
<comment type="pathway">
    <text evidence="2 20">Nucleotide-sugar biosynthesis; UDP-N-acetyl-alpha-D-glucosamine biosynthesis; N-acetyl-alpha-D-glucosamine 1-phosphate from alpha-D-glucosamine 6-phosphate (route II): step 2/2.</text>
</comment>
<keyword evidence="9 20" id="KW-0479">Metal-binding</keyword>
<dbReference type="STRING" id="474960.SAMN05216180_2609"/>
<dbReference type="InterPro" id="IPR001451">
    <property type="entry name" value="Hexapep"/>
</dbReference>
<feature type="binding site" evidence="20">
    <location>
        <position position="103"/>
    </location>
    <ligand>
        <name>Mg(2+)</name>
        <dbReference type="ChEBI" id="CHEBI:18420"/>
    </ligand>
</feature>
<dbReference type="Pfam" id="PF00483">
    <property type="entry name" value="NTP_transferase"/>
    <property type="match status" value="1"/>
</dbReference>
<dbReference type="EMBL" id="FOCG01000003">
    <property type="protein sequence ID" value="SEN06615.1"/>
    <property type="molecule type" value="Genomic_DNA"/>
</dbReference>
<name>A0A1H8DHG2_9FIRM</name>
<evidence type="ECO:0000256" key="7">
    <source>
        <dbReference type="ARBA" id="ARBA00022679"/>
    </source>
</evidence>
<dbReference type="InterPro" id="IPR018357">
    <property type="entry name" value="Hexapep_transf_CS"/>
</dbReference>
<evidence type="ECO:0000256" key="3">
    <source>
        <dbReference type="ARBA" id="ARBA00005208"/>
    </source>
</evidence>
<dbReference type="GO" id="GO:0016020">
    <property type="term" value="C:membrane"/>
    <property type="evidence" value="ECO:0007669"/>
    <property type="project" value="GOC"/>
</dbReference>
<evidence type="ECO:0000256" key="20">
    <source>
        <dbReference type="HAMAP-Rule" id="MF_01631"/>
    </source>
</evidence>
<dbReference type="HAMAP" id="MF_01631">
    <property type="entry name" value="GlmU"/>
    <property type="match status" value="1"/>
</dbReference>
<organism evidence="22 23">
    <name type="scientific">Hydrogenoanaerobacterium saccharovorans</name>
    <dbReference type="NCBI Taxonomy" id="474960"/>
    <lineage>
        <taxon>Bacteria</taxon>
        <taxon>Bacillati</taxon>
        <taxon>Bacillota</taxon>
        <taxon>Clostridia</taxon>
        <taxon>Eubacteriales</taxon>
        <taxon>Oscillospiraceae</taxon>
        <taxon>Hydrogenoanaerobacterium</taxon>
    </lineage>
</organism>
<keyword evidence="6 20" id="KW-0963">Cytoplasm</keyword>
<keyword evidence="10 20" id="KW-0677">Repeat</keyword>
<accession>A0A1H8DHG2</accession>
<evidence type="ECO:0000256" key="5">
    <source>
        <dbReference type="ARBA" id="ARBA00007947"/>
    </source>
</evidence>
<evidence type="ECO:0000256" key="17">
    <source>
        <dbReference type="ARBA" id="ARBA00048247"/>
    </source>
</evidence>
<evidence type="ECO:0000313" key="23">
    <source>
        <dbReference type="Proteomes" id="UP000199158"/>
    </source>
</evidence>
<dbReference type="EC" id="2.3.1.157" evidence="20"/>
<feature type="binding site" evidence="20">
    <location>
        <position position="23"/>
    </location>
    <ligand>
        <name>UDP-N-acetyl-alpha-D-glucosamine</name>
        <dbReference type="ChEBI" id="CHEBI:57705"/>
    </ligand>
</feature>
<dbReference type="GO" id="GO:0009252">
    <property type="term" value="P:peptidoglycan biosynthetic process"/>
    <property type="evidence" value="ECO:0007669"/>
    <property type="project" value="UniProtKB-UniRule"/>
</dbReference>
<comment type="cofactor">
    <cofactor evidence="20">
        <name>Mg(2+)</name>
        <dbReference type="ChEBI" id="CHEBI:18420"/>
    </cofactor>
    <text evidence="20">Binds 1 Mg(2+) ion per subunit.</text>
</comment>
<dbReference type="GO" id="GO:0003977">
    <property type="term" value="F:UDP-N-acetylglucosamine diphosphorylase activity"/>
    <property type="evidence" value="ECO:0007669"/>
    <property type="project" value="UniProtKB-UniRule"/>
</dbReference>
<feature type="binding site" evidence="20">
    <location>
        <position position="229"/>
    </location>
    <ligand>
        <name>UDP-N-acetyl-alpha-D-glucosamine</name>
        <dbReference type="ChEBI" id="CHEBI:57705"/>
    </ligand>
</feature>
<evidence type="ECO:0000256" key="11">
    <source>
        <dbReference type="ARBA" id="ARBA00022842"/>
    </source>
</evidence>
<feature type="binding site" evidence="20">
    <location>
        <begin position="77"/>
        <end position="78"/>
    </location>
    <ligand>
        <name>UDP-N-acetyl-alpha-D-glucosamine</name>
        <dbReference type="ChEBI" id="CHEBI:57705"/>
    </ligand>
</feature>
<evidence type="ECO:0000313" key="22">
    <source>
        <dbReference type="EMBL" id="SEN06615.1"/>
    </source>
</evidence>
<evidence type="ECO:0000256" key="4">
    <source>
        <dbReference type="ARBA" id="ARBA00007707"/>
    </source>
</evidence>
<evidence type="ECO:0000256" key="19">
    <source>
        <dbReference type="ARBA" id="ARBA00049628"/>
    </source>
</evidence>